<keyword evidence="2" id="KW-0812">Transmembrane</keyword>
<evidence type="ECO:0000313" key="3">
    <source>
        <dbReference type="EMBL" id="KAL2061540.1"/>
    </source>
</evidence>
<feature type="compositionally biased region" description="Basic and acidic residues" evidence="1">
    <location>
        <begin position="53"/>
        <end position="65"/>
    </location>
</feature>
<name>A0ABR4BV66_9HELO</name>
<feature type="transmembrane region" description="Helical" evidence="2">
    <location>
        <begin position="24"/>
        <end position="42"/>
    </location>
</feature>
<evidence type="ECO:0000313" key="4">
    <source>
        <dbReference type="Proteomes" id="UP001595075"/>
    </source>
</evidence>
<dbReference type="Proteomes" id="UP001595075">
    <property type="component" value="Unassembled WGS sequence"/>
</dbReference>
<keyword evidence="2" id="KW-1133">Transmembrane helix</keyword>
<sequence>MYHYHSSRIAAFGVTSGGFLADFWLLRGGMFVDVIIMGPVVIPKRILSVSRKKNVEDRPKTEYSHDQSPPTPAIQQIQNLRMPAESRRHND</sequence>
<evidence type="ECO:0000256" key="2">
    <source>
        <dbReference type="SAM" id="Phobius"/>
    </source>
</evidence>
<feature type="region of interest" description="Disordered" evidence="1">
    <location>
        <begin position="52"/>
        <end position="91"/>
    </location>
</feature>
<accession>A0ABR4BV66</accession>
<gene>
    <name evidence="3" type="ORF">VTL71DRAFT_6917</name>
</gene>
<protein>
    <submittedName>
        <fullName evidence="3">Uncharacterized protein</fullName>
    </submittedName>
</protein>
<proteinExistence type="predicted"/>
<keyword evidence="2" id="KW-0472">Membrane</keyword>
<reference evidence="3 4" key="1">
    <citation type="journal article" date="2024" name="Commun. Biol.">
        <title>Comparative genomic analysis of thermophilic fungi reveals convergent evolutionary adaptations and gene losses.</title>
        <authorList>
            <person name="Steindorff A.S."/>
            <person name="Aguilar-Pontes M.V."/>
            <person name="Robinson A.J."/>
            <person name="Andreopoulos B."/>
            <person name="LaButti K."/>
            <person name="Kuo A."/>
            <person name="Mondo S."/>
            <person name="Riley R."/>
            <person name="Otillar R."/>
            <person name="Haridas S."/>
            <person name="Lipzen A."/>
            <person name="Grimwood J."/>
            <person name="Schmutz J."/>
            <person name="Clum A."/>
            <person name="Reid I.D."/>
            <person name="Moisan M.C."/>
            <person name="Butler G."/>
            <person name="Nguyen T.T.M."/>
            <person name="Dewar K."/>
            <person name="Conant G."/>
            <person name="Drula E."/>
            <person name="Henrissat B."/>
            <person name="Hansel C."/>
            <person name="Singer S."/>
            <person name="Hutchinson M.I."/>
            <person name="de Vries R.P."/>
            <person name="Natvig D.O."/>
            <person name="Powell A.J."/>
            <person name="Tsang A."/>
            <person name="Grigoriev I.V."/>
        </authorList>
    </citation>
    <scope>NUCLEOTIDE SEQUENCE [LARGE SCALE GENOMIC DNA]</scope>
    <source>
        <strain evidence="3 4">CBS 494.80</strain>
    </source>
</reference>
<keyword evidence="4" id="KW-1185">Reference proteome</keyword>
<evidence type="ECO:0000256" key="1">
    <source>
        <dbReference type="SAM" id="MobiDB-lite"/>
    </source>
</evidence>
<dbReference type="EMBL" id="JAZHXI010000018">
    <property type="protein sequence ID" value="KAL2061540.1"/>
    <property type="molecule type" value="Genomic_DNA"/>
</dbReference>
<comment type="caution">
    <text evidence="3">The sequence shown here is derived from an EMBL/GenBank/DDBJ whole genome shotgun (WGS) entry which is preliminary data.</text>
</comment>
<organism evidence="3 4">
    <name type="scientific">Oculimacula yallundae</name>
    <dbReference type="NCBI Taxonomy" id="86028"/>
    <lineage>
        <taxon>Eukaryota</taxon>
        <taxon>Fungi</taxon>
        <taxon>Dikarya</taxon>
        <taxon>Ascomycota</taxon>
        <taxon>Pezizomycotina</taxon>
        <taxon>Leotiomycetes</taxon>
        <taxon>Helotiales</taxon>
        <taxon>Ploettnerulaceae</taxon>
        <taxon>Oculimacula</taxon>
    </lineage>
</organism>